<sequence>MNSSVSDLALDSQKLLGLSSIIEARTETSNSNSLVVRLSKKLSKKLPRFHPLRKKKSFKLVHCSKTTGHLVPTKPSESSSSSSSSSPFTKLSNNIKKLRKPKQKQGFKLVKFRKTTGRLNTTFNNN</sequence>
<feature type="compositionally biased region" description="Low complexity" evidence="1">
    <location>
        <begin position="76"/>
        <end position="86"/>
    </location>
</feature>
<accession>A0A137NZQ7</accession>
<organism evidence="2 3">
    <name type="scientific">Conidiobolus coronatus (strain ATCC 28846 / CBS 209.66 / NRRL 28638)</name>
    <name type="common">Delacroixia coronata</name>
    <dbReference type="NCBI Taxonomy" id="796925"/>
    <lineage>
        <taxon>Eukaryota</taxon>
        <taxon>Fungi</taxon>
        <taxon>Fungi incertae sedis</taxon>
        <taxon>Zoopagomycota</taxon>
        <taxon>Entomophthoromycotina</taxon>
        <taxon>Entomophthoromycetes</taxon>
        <taxon>Entomophthorales</taxon>
        <taxon>Ancylistaceae</taxon>
        <taxon>Conidiobolus</taxon>
    </lineage>
</organism>
<feature type="compositionally biased region" description="Basic residues" evidence="1">
    <location>
        <begin position="96"/>
        <end position="111"/>
    </location>
</feature>
<proteinExistence type="predicted"/>
<dbReference type="AlphaFoldDB" id="A0A137NZQ7"/>
<keyword evidence="3" id="KW-1185">Reference proteome</keyword>
<name>A0A137NZQ7_CONC2</name>
<evidence type="ECO:0000313" key="3">
    <source>
        <dbReference type="Proteomes" id="UP000070444"/>
    </source>
</evidence>
<evidence type="ECO:0000256" key="1">
    <source>
        <dbReference type="SAM" id="MobiDB-lite"/>
    </source>
</evidence>
<protein>
    <submittedName>
        <fullName evidence="2">Uncharacterized protein</fullName>
    </submittedName>
</protein>
<reference evidence="2 3" key="1">
    <citation type="journal article" date="2015" name="Genome Biol. Evol.">
        <title>Phylogenomic analyses indicate that early fungi evolved digesting cell walls of algal ancestors of land plants.</title>
        <authorList>
            <person name="Chang Y."/>
            <person name="Wang S."/>
            <person name="Sekimoto S."/>
            <person name="Aerts A.L."/>
            <person name="Choi C."/>
            <person name="Clum A."/>
            <person name="LaButti K.M."/>
            <person name="Lindquist E.A."/>
            <person name="Yee Ngan C."/>
            <person name="Ohm R.A."/>
            <person name="Salamov A.A."/>
            <person name="Grigoriev I.V."/>
            <person name="Spatafora J.W."/>
            <person name="Berbee M.L."/>
        </authorList>
    </citation>
    <scope>NUCLEOTIDE SEQUENCE [LARGE SCALE GENOMIC DNA]</scope>
    <source>
        <strain evidence="2 3">NRRL 28638</strain>
    </source>
</reference>
<feature type="region of interest" description="Disordered" evidence="1">
    <location>
        <begin position="66"/>
        <end position="111"/>
    </location>
</feature>
<evidence type="ECO:0000313" key="2">
    <source>
        <dbReference type="EMBL" id="KXN68151.1"/>
    </source>
</evidence>
<dbReference type="Proteomes" id="UP000070444">
    <property type="component" value="Unassembled WGS sequence"/>
</dbReference>
<dbReference type="EMBL" id="KQ964592">
    <property type="protein sequence ID" value="KXN68151.1"/>
    <property type="molecule type" value="Genomic_DNA"/>
</dbReference>
<gene>
    <name evidence="2" type="ORF">CONCODRAFT_19180</name>
</gene>